<accession>A0A9W4WLJ6</accession>
<name>A0A9W4WLJ6_9GLOM</name>
<dbReference type="Proteomes" id="UP001153678">
    <property type="component" value="Unassembled WGS sequence"/>
</dbReference>
<reference evidence="1" key="1">
    <citation type="submission" date="2022-08" db="EMBL/GenBank/DDBJ databases">
        <authorList>
            <person name="Kallberg Y."/>
            <person name="Tangrot J."/>
            <person name="Rosling A."/>
        </authorList>
    </citation>
    <scope>NUCLEOTIDE SEQUENCE</scope>
    <source>
        <strain evidence="1">Wild A</strain>
    </source>
</reference>
<evidence type="ECO:0000313" key="1">
    <source>
        <dbReference type="EMBL" id="CAI2171030.1"/>
    </source>
</evidence>
<protein>
    <submittedName>
        <fullName evidence="1">7242_t:CDS:1</fullName>
    </submittedName>
</protein>
<dbReference type="OrthoDB" id="2430297at2759"/>
<gene>
    <name evidence="1" type="ORF">FWILDA_LOCUS4878</name>
</gene>
<comment type="caution">
    <text evidence="1">The sequence shown here is derived from an EMBL/GenBank/DDBJ whole genome shotgun (WGS) entry which is preliminary data.</text>
</comment>
<dbReference type="AlphaFoldDB" id="A0A9W4WLJ6"/>
<sequence>MVEESYNNNGVRYAVYQVEIVDGKKCERTYRIGISTGNCAVYLANNHEITEQVKQEVNTNSESSRTPIPTEKTAKYLRHIIADVSIPNLAEKVDQNSKKDPQ</sequence>
<keyword evidence="2" id="KW-1185">Reference proteome</keyword>
<evidence type="ECO:0000313" key="2">
    <source>
        <dbReference type="Proteomes" id="UP001153678"/>
    </source>
</evidence>
<dbReference type="EMBL" id="CAMKVN010000774">
    <property type="protein sequence ID" value="CAI2171030.1"/>
    <property type="molecule type" value="Genomic_DNA"/>
</dbReference>
<proteinExistence type="predicted"/>
<organism evidence="1 2">
    <name type="scientific">Funneliformis geosporum</name>
    <dbReference type="NCBI Taxonomy" id="1117311"/>
    <lineage>
        <taxon>Eukaryota</taxon>
        <taxon>Fungi</taxon>
        <taxon>Fungi incertae sedis</taxon>
        <taxon>Mucoromycota</taxon>
        <taxon>Glomeromycotina</taxon>
        <taxon>Glomeromycetes</taxon>
        <taxon>Glomerales</taxon>
        <taxon>Glomeraceae</taxon>
        <taxon>Funneliformis</taxon>
    </lineage>
</organism>